<proteinExistence type="predicted"/>
<accession>A0A2S9I4C6</accession>
<gene>
    <name evidence="1" type="ORF">CQW29_25675</name>
</gene>
<dbReference type="AlphaFoldDB" id="A0A2S9I4C6"/>
<dbReference type="OrthoDB" id="6626432at2"/>
<dbReference type="EMBL" id="PDET01000029">
    <property type="protein sequence ID" value="PRD12625.1"/>
    <property type="molecule type" value="Genomic_DNA"/>
</dbReference>
<dbReference type="Proteomes" id="UP000239181">
    <property type="component" value="Unassembled WGS sequence"/>
</dbReference>
<comment type="caution">
    <text evidence="1">The sequence shown here is derived from an EMBL/GenBank/DDBJ whole genome shotgun (WGS) entry which is preliminary data.</text>
</comment>
<reference evidence="1 2" key="1">
    <citation type="submission" date="2017-10" db="EMBL/GenBank/DDBJ databases">
        <title>Draft genome of two endophytic bacteria isolated from 'guarana' Paullinia cupana (Mart.) Ducke.</title>
        <authorList>
            <person name="Siqueira K.A."/>
            <person name="Liotti R.G."/>
            <person name="Mendes T.A."/>
            <person name="Soares M.A."/>
        </authorList>
    </citation>
    <scope>NUCLEOTIDE SEQUENCE [LARGE SCALE GENOMIC DNA]</scope>
    <source>
        <strain evidence="1 2">342</strain>
    </source>
</reference>
<name>A0A2S9I4C6_9GAMM</name>
<protein>
    <submittedName>
        <fullName evidence="1">DUF4761 domain-containing protein</fullName>
    </submittedName>
</protein>
<evidence type="ECO:0000313" key="2">
    <source>
        <dbReference type="Proteomes" id="UP000239181"/>
    </source>
</evidence>
<organism evidence="1 2">
    <name type="scientific">Pantoea coffeiphila</name>
    <dbReference type="NCBI Taxonomy" id="1465635"/>
    <lineage>
        <taxon>Bacteria</taxon>
        <taxon>Pseudomonadati</taxon>
        <taxon>Pseudomonadota</taxon>
        <taxon>Gammaproteobacteria</taxon>
        <taxon>Enterobacterales</taxon>
        <taxon>Erwiniaceae</taxon>
        <taxon>Pantoea</taxon>
    </lineage>
</organism>
<evidence type="ECO:0000313" key="1">
    <source>
        <dbReference type="EMBL" id="PRD12625.1"/>
    </source>
</evidence>
<keyword evidence="2" id="KW-1185">Reference proteome</keyword>
<sequence>MVNSAGATIQISKHTRLYCGFTIQICPQHSKTKRRTYQITNNGIYLGRDFSSAEAEKTIDEIIKRARK</sequence>